<evidence type="ECO:0000313" key="7">
    <source>
        <dbReference type="Proteomes" id="UP000749559"/>
    </source>
</evidence>
<dbReference type="OrthoDB" id="1687175at2759"/>
<dbReference type="InterPro" id="IPR001611">
    <property type="entry name" value="Leu-rich_rpt"/>
</dbReference>
<evidence type="ECO:0000313" key="6">
    <source>
        <dbReference type="EMBL" id="CAH1780666.1"/>
    </source>
</evidence>
<feature type="compositionally biased region" description="Low complexity" evidence="5">
    <location>
        <begin position="332"/>
        <end position="343"/>
    </location>
</feature>
<evidence type="ECO:0000256" key="3">
    <source>
        <dbReference type="ARBA" id="ARBA00022614"/>
    </source>
</evidence>
<keyword evidence="7" id="KW-1185">Reference proteome</keyword>
<protein>
    <submittedName>
        <fullName evidence="6">Uncharacterized protein</fullName>
    </submittedName>
</protein>
<gene>
    <name evidence="6" type="ORF">OFUS_LOCUS7327</name>
</gene>
<evidence type="ECO:0000256" key="1">
    <source>
        <dbReference type="ARBA" id="ARBA00004496"/>
    </source>
</evidence>
<feature type="region of interest" description="Disordered" evidence="5">
    <location>
        <begin position="540"/>
        <end position="560"/>
    </location>
</feature>
<accession>A0A8J1UE99</accession>
<dbReference type="Gene3D" id="3.80.10.10">
    <property type="entry name" value="Ribonuclease Inhibitor"/>
    <property type="match status" value="2"/>
</dbReference>
<keyword evidence="2" id="KW-0963">Cytoplasm</keyword>
<dbReference type="Proteomes" id="UP000749559">
    <property type="component" value="Unassembled WGS sequence"/>
</dbReference>
<feature type="compositionally biased region" description="Acidic residues" evidence="5">
    <location>
        <begin position="505"/>
        <end position="515"/>
    </location>
</feature>
<dbReference type="Pfam" id="PF00560">
    <property type="entry name" value="LRR_1"/>
    <property type="match status" value="1"/>
</dbReference>
<dbReference type="InterPro" id="IPR003591">
    <property type="entry name" value="Leu-rich_rpt_typical-subtyp"/>
</dbReference>
<reference evidence="6" key="1">
    <citation type="submission" date="2022-03" db="EMBL/GenBank/DDBJ databases">
        <authorList>
            <person name="Martin C."/>
        </authorList>
    </citation>
    <scope>NUCLEOTIDE SEQUENCE</scope>
</reference>
<dbReference type="EMBL" id="CAIIXF020000004">
    <property type="protein sequence ID" value="CAH1780666.1"/>
    <property type="molecule type" value="Genomic_DNA"/>
</dbReference>
<keyword evidence="4" id="KW-0677">Repeat</keyword>
<dbReference type="SUPFAM" id="SSF52047">
    <property type="entry name" value="RNI-like"/>
    <property type="match status" value="1"/>
</dbReference>
<dbReference type="AlphaFoldDB" id="A0A8J1UE99"/>
<feature type="region of interest" description="Disordered" evidence="5">
    <location>
        <begin position="687"/>
        <end position="709"/>
    </location>
</feature>
<sequence>MAAIKFDTGSGGYASNCFPVRGLIRTNVEEGGAWVSSHKAEQRRRFKAVLCNKPKTYSQIKAERKRSVKQGTVMSETINTEDTEDLELLDGFFLMKHCCVEDPADLCSVNICNQGLTEAKEEDLALFDNVAYVNAGENMLPFEAFRHLPILRELEIPLNGLRGIRINDGDFNTLELLDMSYNNLSREDAVTLGMLPNLKVLHLTGNGLTSLPPDLTRPYLSNDLTTEMDRFPKLDILMLDDNKFSDSSIFACLAGLKKLRHLSLERNEISSVPHLKLVPGKHIVEEVIEKKRTRPKSRTKNRKKPEKAKSDDASAPSAESEKDKDPTTSAVTSPEPETETFSEYAPTPDLITTSMPTAPFPALEHLNLAHNKISEEEVLLPLAGWPELNELVIHDNPLTTQRSGDPPLLHRFLQKRLGIKIIRKKTSPLSKPHIEVPNKPQRKVNTKVPTIPKRNVDELLALEAPPTNKTKEEIVAEFKPRPTSQPIYEIGKPLPPIASPQPASDGDEPEEEEEQPEARTEAWVDESNDNAFFMTQVDGQNANTEVTEDKQEKKKKRKKKIPAKYRGYNVLLDGADDAEIHVPQGIQNNIRALQHALNHPLVFRDNQVHLDHRQKPFKPHVKTAVPTSVERVSEQQKIDAVLHQMKTQKNIKEDNLQSVLDEGKFEDFPEAQVLLSQIQHRYNNVRASSMKNTRDAKEQLKSTIQAVGH</sequence>
<proteinExistence type="predicted"/>
<comment type="caution">
    <text evidence="6">The sequence shown here is derived from an EMBL/GenBank/DDBJ whole genome shotgun (WGS) entry which is preliminary data.</text>
</comment>
<dbReference type="SMART" id="SM00369">
    <property type="entry name" value="LRR_TYP"/>
    <property type="match status" value="3"/>
</dbReference>
<dbReference type="PROSITE" id="PS51450">
    <property type="entry name" value="LRR"/>
    <property type="match status" value="3"/>
</dbReference>
<name>A0A8J1UE99_OWEFU</name>
<dbReference type="PANTHER" id="PTHR22710">
    <property type="entry name" value="X-RAY RADIATION RESISTANCE ASSOCIATED PROTEIN 1 XRRA1"/>
    <property type="match status" value="1"/>
</dbReference>
<dbReference type="PANTHER" id="PTHR22710:SF2">
    <property type="entry name" value="X-RAY RADIATION RESISTANCE-ASSOCIATED PROTEIN 1"/>
    <property type="match status" value="1"/>
</dbReference>
<organism evidence="6 7">
    <name type="scientific">Owenia fusiformis</name>
    <name type="common">Polychaete worm</name>
    <dbReference type="NCBI Taxonomy" id="6347"/>
    <lineage>
        <taxon>Eukaryota</taxon>
        <taxon>Metazoa</taxon>
        <taxon>Spiralia</taxon>
        <taxon>Lophotrochozoa</taxon>
        <taxon>Annelida</taxon>
        <taxon>Polychaeta</taxon>
        <taxon>Sedentaria</taxon>
        <taxon>Canalipalpata</taxon>
        <taxon>Sabellida</taxon>
        <taxon>Oweniida</taxon>
        <taxon>Oweniidae</taxon>
        <taxon>Owenia</taxon>
    </lineage>
</organism>
<dbReference type="InterPro" id="IPR032675">
    <property type="entry name" value="LRR_dom_sf"/>
</dbReference>
<dbReference type="GO" id="GO:0005737">
    <property type="term" value="C:cytoplasm"/>
    <property type="evidence" value="ECO:0007669"/>
    <property type="project" value="UniProtKB-SubCell"/>
</dbReference>
<evidence type="ECO:0000256" key="2">
    <source>
        <dbReference type="ARBA" id="ARBA00022490"/>
    </source>
</evidence>
<comment type="subcellular location">
    <subcellularLocation>
        <location evidence="1">Cytoplasm</location>
    </subcellularLocation>
</comment>
<feature type="region of interest" description="Disordered" evidence="5">
    <location>
        <begin position="288"/>
        <end position="356"/>
    </location>
</feature>
<feature type="compositionally biased region" description="Basic residues" evidence="5">
    <location>
        <begin position="291"/>
        <end position="306"/>
    </location>
</feature>
<evidence type="ECO:0000256" key="5">
    <source>
        <dbReference type="SAM" id="MobiDB-lite"/>
    </source>
</evidence>
<keyword evidence="3" id="KW-0433">Leucine-rich repeat</keyword>
<dbReference type="GO" id="GO:0005634">
    <property type="term" value="C:nucleus"/>
    <property type="evidence" value="ECO:0007669"/>
    <property type="project" value="TreeGrafter"/>
</dbReference>
<feature type="region of interest" description="Disordered" evidence="5">
    <location>
        <begin position="484"/>
        <end position="521"/>
    </location>
</feature>
<evidence type="ECO:0000256" key="4">
    <source>
        <dbReference type="ARBA" id="ARBA00022737"/>
    </source>
</evidence>